<dbReference type="EMBL" id="JSZA02000069">
    <property type="protein sequence ID" value="TGO02861.1"/>
    <property type="molecule type" value="Genomic_DNA"/>
</dbReference>
<comment type="caution">
    <text evidence="1">The sequence shown here is derived from an EMBL/GenBank/DDBJ whole genome shotgun (WGS) entry which is preliminary data.</text>
</comment>
<evidence type="ECO:0008006" key="3">
    <source>
        <dbReference type="Google" id="ProtNLM"/>
    </source>
</evidence>
<sequence>MNQETMGKLLLDCLHCREIDETRTAELNELRTADWESLVQFAVKQSVAPLLYHRLKTVYPKANIPASLKQNLQKFYLASVMRNTHLYSELSEVLKALRNEDIPVILLKGAHLAQTIYGNTVLRSMCDVDILIKKTDLLKAEEKLLEMGYSSSREDDIDVACAKHHHLPPLVKQGSAPIEIHWTINHPIHPFTIDTEGLWKRARPTTIAGVEVLVLSPEDLLLHLSLHSAYNNFFKQGLRSLCDIFETIRHYQNEIDWTQLEHRASQWNAKNPVYLILRLARELLPANVPDELLNALKPKKFDERLMVCANEQIFAKENDTTNILPYGNLRGLVPERQGKSVSMPKMLSPTIIAQIYKLPQNSWRIYLYYPIRLTDLFLKYSYKLVQLLFHREERVKLGEKYMLLKWLDSR</sequence>
<dbReference type="Gene3D" id="3.30.460.40">
    <property type="match status" value="1"/>
</dbReference>
<dbReference type="InterPro" id="IPR043519">
    <property type="entry name" value="NT_sf"/>
</dbReference>
<gene>
    <name evidence="1" type="ORF">PN36_17935</name>
</gene>
<evidence type="ECO:0000313" key="2">
    <source>
        <dbReference type="Proteomes" id="UP000030428"/>
    </source>
</evidence>
<reference evidence="1 2" key="1">
    <citation type="journal article" date="2016" name="Front. Microbiol.">
        <title>Single-Cell (Meta-)Genomics of a Dimorphic Candidatus Thiomargarita nelsonii Reveals Genomic Plasticity.</title>
        <authorList>
            <person name="Flood B.E."/>
            <person name="Fliss P."/>
            <person name="Jones D.S."/>
            <person name="Dick G.J."/>
            <person name="Jain S."/>
            <person name="Kaster A.K."/>
            <person name="Winkel M."/>
            <person name="Mussmann M."/>
            <person name="Bailey J."/>
        </authorList>
    </citation>
    <scope>NUCLEOTIDE SEQUENCE [LARGE SCALE GENOMIC DNA]</scope>
    <source>
        <strain evidence="1">Hydrate Ridge</strain>
    </source>
</reference>
<dbReference type="Proteomes" id="UP000030428">
    <property type="component" value="Unassembled WGS sequence"/>
</dbReference>
<protein>
    <recommendedName>
        <fullName evidence="3">Nucleotidyltransferase family protein</fullName>
    </recommendedName>
</protein>
<keyword evidence="2" id="KW-1185">Reference proteome</keyword>
<name>A0A4E0R2U9_9GAMM</name>
<dbReference type="AlphaFoldDB" id="A0A4E0R2U9"/>
<proteinExistence type="predicted"/>
<dbReference type="InterPro" id="IPR039498">
    <property type="entry name" value="NTP_transf_5"/>
</dbReference>
<dbReference type="Pfam" id="PF14907">
    <property type="entry name" value="NTP_transf_5"/>
    <property type="match status" value="1"/>
</dbReference>
<accession>A0A4E0R2U9</accession>
<organism evidence="1 2">
    <name type="scientific">Candidatus Thiomargarita nelsonii</name>
    <dbReference type="NCBI Taxonomy" id="1003181"/>
    <lineage>
        <taxon>Bacteria</taxon>
        <taxon>Pseudomonadati</taxon>
        <taxon>Pseudomonadota</taxon>
        <taxon>Gammaproteobacteria</taxon>
        <taxon>Thiotrichales</taxon>
        <taxon>Thiotrichaceae</taxon>
        <taxon>Thiomargarita</taxon>
    </lineage>
</organism>
<evidence type="ECO:0000313" key="1">
    <source>
        <dbReference type="EMBL" id="TGO02861.1"/>
    </source>
</evidence>
<dbReference type="SUPFAM" id="SSF81301">
    <property type="entry name" value="Nucleotidyltransferase"/>
    <property type="match status" value="1"/>
</dbReference>